<proteinExistence type="predicted"/>
<dbReference type="Gene3D" id="3.40.50.360">
    <property type="match status" value="1"/>
</dbReference>
<dbReference type="EMBL" id="JACHBI010000019">
    <property type="protein sequence ID" value="MBB5577401.1"/>
    <property type="molecule type" value="Genomic_DNA"/>
</dbReference>
<accession>A0A7W9D4Y1</accession>
<dbReference type="GO" id="GO:0016491">
    <property type="term" value="F:oxidoreductase activity"/>
    <property type="evidence" value="ECO:0007669"/>
    <property type="project" value="InterPro"/>
</dbReference>
<feature type="domain" description="NADPH-dependent FMN reductase-like" evidence="1">
    <location>
        <begin position="3"/>
        <end position="83"/>
    </location>
</feature>
<protein>
    <submittedName>
        <fullName evidence="2">NAD(P)H-dependent FMN reductase</fullName>
    </submittedName>
</protein>
<dbReference type="RefSeq" id="WP_183940755.1">
    <property type="nucleotide sequence ID" value="NZ_JACHBI010000019.1"/>
</dbReference>
<dbReference type="InterPro" id="IPR029039">
    <property type="entry name" value="Flavoprotein-like_sf"/>
</dbReference>
<sequence>MLKLGLIVGSTRLNRFADRPARGLMEGAEDRSDFRLTTLDLREADLLFFQDAVPPAYAGGVFSNAAADAWRRKLGEFDGFIATVAE</sequence>
<dbReference type="SUPFAM" id="SSF52218">
    <property type="entry name" value="Flavoproteins"/>
    <property type="match status" value="1"/>
</dbReference>
<evidence type="ECO:0000313" key="2">
    <source>
        <dbReference type="EMBL" id="MBB5577401.1"/>
    </source>
</evidence>
<name>A0A7W9D4Y1_9HYPH</name>
<evidence type="ECO:0000259" key="1">
    <source>
        <dbReference type="Pfam" id="PF03358"/>
    </source>
</evidence>
<dbReference type="Pfam" id="PF03358">
    <property type="entry name" value="FMN_red"/>
    <property type="match status" value="1"/>
</dbReference>
<reference evidence="2 3" key="1">
    <citation type="submission" date="2020-08" db="EMBL/GenBank/DDBJ databases">
        <title>Genomic Encyclopedia of Type Strains, Phase IV (KMG-V): Genome sequencing to study the core and pangenomes of soil and plant-associated prokaryotes.</title>
        <authorList>
            <person name="Whitman W."/>
        </authorList>
    </citation>
    <scope>NUCLEOTIDE SEQUENCE [LARGE SCALE GENOMIC DNA]</scope>
    <source>
        <strain evidence="2 3">SEMIA 4064</strain>
    </source>
</reference>
<dbReference type="AlphaFoldDB" id="A0A7W9D4Y1"/>
<keyword evidence="3" id="KW-1185">Reference proteome</keyword>
<gene>
    <name evidence="2" type="ORF">GGD50_006053</name>
</gene>
<organism evidence="2 3">
    <name type="scientific">Rhizobium paranaense</name>
    <dbReference type="NCBI Taxonomy" id="1650438"/>
    <lineage>
        <taxon>Bacteria</taxon>
        <taxon>Pseudomonadati</taxon>
        <taxon>Pseudomonadota</taxon>
        <taxon>Alphaproteobacteria</taxon>
        <taxon>Hyphomicrobiales</taxon>
        <taxon>Rhizobiaceae</taxon>
        <taxon>Rhizobium/Agrobacterium group</taxon>
        <taxon>Rhizobium</taxon>
    </lineage>
</organism>
<comment type="caution">
    <text evidence="2">The sequence shown here is derived from an EMBL/GenBank/DDBJ whole genome shotgun (WGS) entry which is preliminary data.</text>
</comment>
<dbReference type="Proteomes" id="UP000549882">
    <property type="component" value="Unassembled WGS sequence"/>
</dbReference>
<dbReference type="InterPro" id="IPR005025">
    <property type="entry name" value="FMN_Rdtase-like_dom"/>
</dbReference>
<evidence type="ECO:0000313" key="3">
    <source>
        <dbReference type="Proteomes" id="UP000549882"/>
    </source>
</evidence>